<protein>
    <submittedName>
        <fullName evidence="1">Uncharacterized protein</fullName>
    </submittedName>
</protein>
<gene>
    <name evidence="1" type="ORF">UFOVP112_122</name>
</gene>
<sequence length="220" mass="24512">MDIGLKHASANPVANPLPISWLGRADAPLTPPDWANMYRLSAVQIKNLQAQIGYDLSKWDYAFKGNNNELGRYQITPATLEKYGILAEGSNSYYGTDCVNYYTCWRPVTIRKNTNSYANYIYNSNNLTEFLTNTTAQDHLAYQIIYDLYNELSLINAITTEDTPEIVAGMISVAWLFGAGTKPSGKNMTGTGAYAWRYFNVGSCVDAYNSGRYAITVLSQ</sequence>
<reference evidence="1" key="1">
    <citation type="submission" date="2020-04" db="EMBL/GenBank/DDBJ databases">
        <authorList>
            <person name="Chiriac C."/>
            <person name="Salcher M."/>
            <person name="Ghai R."/>
            <person name="Kavagutti S V."/>
        </authorList>
    </citation>
    <scope>NUCLEOTIDE SEQUENCE</scope>
</reference>
<proteinExistence type="predicted"/>
<accession>A0A6J5LB36</accession>
<dbReference type="EMBL" id="LR796233">
    <property type="protein sequence ID" value="CAB4128999.1"/>
    <property type="molecule type" value="Genomic_DNA"/>
</dbReference>
<name>A0A6J5LB36_9CAUD</name>
<organism evidence="1">
    <name type="scientific">uncultured Caudovirales phage</name>
    <dbReference type="NCBI Taxonomy" id="2100421"/>
    <lineage>
        <taxon>Viruses</taxon>
        <taxon>Duplodnaviria</taxon>
        <taxon>Heunggongvirae</taxon>
        <taxon>Uroviricota</taxon>
        <taxon>Caudoviricetes</taxon>
        <taxon>Peduoviridae</taxon>
        <taxon>Maltschvirus</taxon>
        <taxon>Maltschvirus maltsch</taxon>
    </lineage>
</organism>
<evidence type="ECO:0000313" key="1">
    <source>
        <dbReference type="EMBL" id="CAB4128999.1"/>
    </source>
</evidence>